<proteinExistence type="predicted"/>
<organism evidence="2 3">
    <name type="scientific">Niabella yanshanensis</name>
    <dbReference type="NCBI Taxonomy" id="577386"/>
    <lineage>
        <taxon>Bacteria</taxon>
        <taxon>Pseudomonadati</taxon>
        <taxon>Bacteroidota</taxon>
        <taxon>Chitinophagia</taxon>
        <taxon>Chitinophagales</taxon>
        <taxon>Chitinophagaceae</taxon>
        <taxon>Niabella</taxon>
    </lineage>
</organism>
<evidence type="ECO:0000256" key="1">
    <source>
        <dbReference type="SAM" id="Phobius"/>
    </source>
</evidence>
<keyword evidence="1" id="KW-0812">Transmembrane</keyword>
<keyword evidence="1" id="KW-1133">Transmembrane helix</keyword>
<dbReference type="EMBL" id="CP139960">
    <property type="protein sequence ID" value="WQD39003.1"/>
    <property type="molecule type" value="Genomic_DNA"/>
</dbReference>
<evidence type="ECO:0000313" key="2">
    <source>
        <dbReference type="EMBL" id="WQD39003.1"/>
    </source>
</evidence>
<dbReference type="Proteomes" id="UP001325680">
    <property type="component" value="Chromosome"/>
</dbReference>
<feature type="transmembrane region" description="Helical" evidence="1">
    <location>
        <begin position="72"/>
        <end position="92"/>
    </location>
</feature>
<reference evidence="2 3" key="1">
    <citation type="submission" date="2023-12" db="EMBL/GenBank/DDBJ databases">
        <title>Genome sequencing and assembly of bacterial species from a model synthetic community.</title>
        <authorList>
            <person name="Hogle S.L."/>
        </authorList>
    </citation>
    <scope>NUCLEOTIDE SEQUENCE [LARGE SCALE GENOMIC DNA]</scope>
    <source>
        <strain evidence="2 3">HAMBI_3031</strain>
    </source>
</reference>
<evidence type="ECO:0000313" key="3">
    <source>
        <dbReference type="Proteomes" id="UP001325680"/>
    </source>
</evidence>
<protein>
    <submittedName>
        <fullName evidence="2">Uncharacterized protein</fullName>
    </submittedName>
</protein>
<name>A0ABZ0W6S8_9BACT</name>
<gene>
    <name evidence="2" type="ORF">U0035_02435</name>
</gene>
<keyword evidence="3" id="KW-1185">Reference proteome</keyword>
<sequence>MDQREINRQKNSRLSLALIALNTLLVLCLVVTGNLSEDESALNLLLAGIMATLLLGIFAFSYKGKAYRFGKWLFGIILLITLGYGALIWYAFQLGKAFQH</sequence>
<feature type="transmembrane region" description="Helical" evidence="1">
    <location>
        <begin position="41"/>
        <end position="60"/>
    </location>
</feature>
<keyword evidence="1" id="KW-0472">Membrane</keyword>
<dbReference type="RefSeq" id="WP_114792586.1">
    <property type="nucleotide sequence ID" value="NZ_CP139960.1"/>
</dbReference>
<accession>A0ABZ0W6S8</accession>
<feature type="transmembrane region" description="Helical" evidence="1">
    <location>
        <begin position="12"/>
        <end position="35"/>
    </location>
</feature>